<dbReference type="InterPro" id="IPR035924">
    <property type="entry name" value="FlaG-like_sf"/>
</dbReference>
<sequence>MEVAGISQGRQMPLNLDVNVSDTKDASNIIQPLHNLKNQIAKSNQDFKDAKDAVDQANKIMDEAKTHLKFEIHGKFKDIVVQVLDDNTNQVLKEVPPTQILDMVEKFCEMAGFFVNEKA</sequence>
<organism evidence="1 2">
    <name type="scientific">Clostridium lapidicellarium</name>
    <dbReference type="NCBI Taxonomy" id="3240931"/>
    <lineage>
        <taxon>Bacteria</taxon>
        <taxon>Bacillati</taxon>
        <taxon>Bacillota</taxon>
        <taxon>Clostridia</taxon>
        <taxon>Eubacteriales</taxon>
        <taxon>Clostridiaceae</taxon>
        <taxon>Clostridium</taxon>
    </lineage>
</organism>
<dbReference type="Gene3D" id="3.30.160.170">
    <property type="entry name" value="FlaG-like"/>
    <property type="match status" value="1"/>
</dbReference>
<reference evidence="1 2" key="1">
    <citation type="submission" date="2024-08" db="EMBL/GenBank/DDBJ databases">
        <title>Clostridium lapicellarii sp. nov., and Clostridium renhuaiense sp. nov., two species isolated from the mud in a fermentation cellar used for producing sauce-flavour Chinese liquors.</title>
        <authorList>
            <person name="Yang F."/>
            <person name="Wang H."/>
            <person name="Chen L.Q."/>
            <person name="Zhou N."/>
            <person name="Lu J.J."/>
            <person name="Pu X.X."/>
            <person name="Wan B."/>
            <person name="Wang L."/>
            <person name="Liu S.J."/>
        </authorList>
    </citation>
    <scope>NUCLEOTIDE SEQUENCE [LARGE SCALE GENOMIC DNA]</scope>
    <source>
        <strain evidence="1 2">MT-113</strain>
    </source>
</reference>
<dbReference type="SUPFAM" id="SSF160214">
    <property type="entry name" value="FlaG-like"/>
    <property type="match status" value="1"/>
</dbReference>
<name>A0ABV4DUZ6_9CLOT</name>
<dbReference type="PANTHER" id="PTHR37166:SF1">
    <property type="entry name" value="PROTEIN FLAG"/>
    <property type="match status" value="1"/>
</dbReference>
<dbReference type="Proteomes" id="UP001565220">
    <property type="component" value="Unassembled WGS sequence"/>
</dbReference>
<gene>
    <name evidence="1" type="ORF">AB8S09_05255</name>
</gene>
<keyword evidence="1" id="KW-0282">Flagellum</keyword>
<accession>A0ABV4DUZ6</accession>
<dbReference type="EMBL" id="JBGFFE010000005">
    <property type="protein sequence ID" value="MEY8763057.1"/>
    <property type="molecule type" value="Genomic_DNA"/>
</dbReference>
<proteinExistence type="predicted"/>
<protein>
    <submittedName>
        <fullName evidence="1">Flagellar protein FlaG</fullName>
    </submittedName>
</protein>
<dbReference type="RefSeq" id="WP_294181995.1">
    <property type="nucleotide sequence ID" value="NZ_JBGFFE010000005.1"/>
</dbReference>
<dbReference type="Pfam" id="PF03646">
    <property type="entry name" value="FlaG"/>
    <property type="match status" value="1"/>
</dbReference>
<dbReference type="InterPro" id="IPR005186">
    <property type="entry name" value="FlaG"/>
</dbReference>
<keyword evidence="1" id="KW-0966">Cell projection</keyword>
<comment type="caution">
    <text evidence="1">The sequence shown here is derived from an EMBL/GenBank/DDBJ whole genome shotgun (WGS) entry which is preliminary data.</text>
</comment>
<evidence type="ECO:0000313" key="1">
    <source>
        <dbReference type="EMBL" id="MEY8763057.1"/>
    </source>
</evidence>
<keyword evidence="2" id="KW-1185">Reference proteome</keyword>
<dbReference type="PANTHER" id="PTHR37166">
    <property type="entry name" value="PROTEIN FLAG"/>
    <property type="match status" value="1"/>
</dbReference>
<evidence type="ECO:0000313" key="2">
    <source>
        <dbReference type="Proteomes" id="UP001565220"/>
    </source>
</evidence>
<keyword evidence="1" id="KW-0969">Cilium</keyword>